<dbReference type="InterPro" id="IPR020806">
    <property type="entry name" value="PKS_PP-bd"/>
</dbReference>
<reference evidence="6 7" key="1">
    <citation type="submission" date="2014-03" db="EMBL/GenBank/DDBJ databases">
        <title>Bradyrhizobium valentinum sp. nov., isolated from effective nodules of Lupinus mariae-josephae, a lupine endemic of basic-lime soils in Eastern Spain.</title>
        <authorList>
            <person name="Duran D."/>
            <person name="Rey L."/>
            <person name="Navarro A."/>
            <person name="Busquets A."/>
            <person name="Imperial J."/>
            <person name="Ruiz-Argueso T."/>
        </authorList>
    </citation>
    <scope>NUCLEOTIDE SEQUENCE [LARGE SCALE GENOMIC DNA]</scope>
    <source>
        <strain evidence="6 7">Ro19</strain>
    </source>
</reference>
<dbReference type="FunFam" id="1.10.1200.10:FF:000016">
    <property type="entry name" value="Non-ribosomal peptide synthase"/>
    <property type="match status" value="1"/>
</dbReference>
<dbReference type="SMART" id="SM00823">
    <property type="entry name" value="PKS_PP"/>
    <property type="match status" value="2"/>
</dbReference>
<evidence type="ECO:0000313" key="7">
    <source>
        <dbReference type="Proteomes" id="UP000052023"/>
    </source>
</evidence>
<dbReference type="Gene3D" id="3.30.559.10">
    <property type="entry name" value="Chloramphenicol acetyltransferase-like domain"/>
    <property type="match status" value="2"/>
</dbReference>
<dbReference type="PANTHER" id="PTHR45527">
    <property type="entry name" value="NONRIBOSOMAL PEPTIDE SYNTHETASE"/>
    <property type="match status" value="1"/>
</dbReference>
<feature type="domain" description="Carrier" evidence="5">
    <location>
        <begin position="1017"/>
        <end position="1091"/>
    </location>
</feature>
<keyword evidence="4" id="KW-0597">Phosphoprotein</keyword>
<evidence type="ECO:0000256" key="2">
    <source>
        <dbReference type="ARBA" id="ARBA00006432"/>
    </source>
</evidence>
<dbReference type="CDD" id="cd19544">
    <property type="entry name" value="E-C_NRPS"/>
    <property type="match status" value="1"/>
</dbReference>
<dbReference type="Gene3D" id="3.30.300.30">
    <property type="match status" value="2"/>
</dbReference>
<dbReference type="PROSITE" id="PS50075">
    <property type="entry name" value="CARRIER"/>
    <property type="match status" value="2"/>
</dbReference>
<dbReference type="RefSeq" id="WP_057843429.1">
    <property type="nucleotide sequence ID" value="NZ_LLYA01000112.1"/>
</dbReference>
<dbReference type="GO" id="GO:0005737">
    <property type="term" value="C:cytoplasm"/>
    <property type="evidence" value="ECO:0007669"/>
    <property type="project" value="TreeGrafter"/>
</dbReference>
<dbReference type="PROSITE" id="PS00012">
    <property type="entry name" value="PHOSPHOPANTETHEINE"/>
    <property type="match status" value="2"/>
</dbReference>
<dbReference type="Gene3D" id="3.40.50.980">
    <property type="match status" value="4"/>
</dbReference>
<dbReference type="InterPro" id="IPR036736">
    <property type="entry name" value="ACP-like_sf"/>
</dbReference>
<dbReference type="PANTHER" id="PTHR45527:SF1">
    <property type="entry name" value="FATTY ACID SYNTHASE"/>
    <property type="match status" value="1"/>
</dbReference>
<dbReference type="Gene3D" id="2.30.38.10">
    <property type="entry name" value="Luciferase, Domain 3"/>
    <property type="match status" value="2"/>
</dbReference>
<dbReference type="InterPro" id="IPR000873">
    <property type="entry name" value="AMP-dep_synth/lig_dom"/>
</dbReference>
<dbReference type="CDD" id="cd05930">
    <property type="entry name" value="A_NRPS"/>
    <property type="match status" value="1"/>
</dbReference>
<dbReference type="GO" id="GO:0072330">
    <property type="term" value="P:monocarboxylic acid biosynthetic process"/>
    <property type="evidence" value="ECO:0007669"/>
    <property type="project" value="UniProtKB-ARBA"/>
</dbReference>
<dbReference type="OrthoDB" id="9803968at2"/>
<keyword evidence="7" id="KW-1185">Reference proteome</keyword>
<comment type="cofactor">
    <cofactor evidence="1">
        <name>pantetheine 4'-phosphate</name>
        <dbReference type="ChEBI" id="CHEBI:47942"/>
    </cofactor>
</comment>
<dbReference type="FunFam" id="3.30.300.30:FF:000010">
    <property type="entry name" value="Enterobactin synthetase component F"/>
    <property type="match status" value="2"/>
</dbReference>
<dbReference type="Gene3D" id="1.10.1200.10">
    <property type="entry name" value="ACP-like"/>
    <property type="match status" value="2"/>
</dbReference>
<dbReference type="InterPro" id="IPR009081">
    <property type="entry name" value="PP-bd_ACP"/>
</dbReference>
<dbReference type="CDD" id="cd12116">
    <property type="entry name" value="A_NRPS_Ta1_like"/>
    <property type="match status" value="1"/>
</dbReference>
<dbReference type="InterPro" id="IPR010071">
    <property type="entry name" value="AA_adenyl_dom"/>
</dbReference>
<evidence type="ECO:0000256" key="3">
    <source>
        <dbReference type="ARBA" id="ARBA00022450"/>
    </source>
</evidence>
<proteinExistence type="inferred from homology"/>
<dbReference type="FunFam" id="1.10.1200.10:FF:000005">
    <property type="entry name" value="Nonribosomal peptide synthetase 1"/>
    <property type="match status" value="1"/>
</dbReference>
<dbReference type="Pfam" id="PF00668">
    <property type="entry name" value="Condensation"/>
    <property type="match status" value="2"/>
</dbReference>
<evidence type="ECO:0000256" key="1">
    <source>
        <dbReference type="ARBA" id="ARBA00001957"/>
    </source>
</evidence>
<dbReference type="InterPro" id="IPR020845">
    <property type="entry name" value="AMP-binding_CS"/>
</dbReference>
<dbReference type="FunFam" id="3.40.50.12780:FF:000012">
    <property type="entry name" value="Non-ribosomal peptide synthetase"/>
    <property type="match status" value="2"/>
</dbReference>
<dbReference type="NCBIfam" id="NF003417">
    <property type="entry name" value="PRK04813.1"/>
    <property type="match status" value="2"/>
</dbReference>
<comment type="caution">
    <text evidence="6">The sequence shown here is derived from an EMBL/GenBank/DDBJ whole genome shotgun (WGS) entry which is preliminary data.</text>
</comment>
<dbReference type="Gene3D" id="3.30.559.30">
    <property type="entry name" value="Nonribosomal peptide synthetase, condensation domain"/>
    <property type="match status" value="2"/>
</dbReference>
<comment type="similarity">
    <text evidence="2">Belongs to the ATP-dependent AMP-binding enzyme family.</text>
</comment>
<dbReference type="GO" id="GO:0044550">
    <property type="term" value="P:secondary metabolite biosynthetic process"/>
    <property type="evidence" value="ECO:0007669"/>
    <property type="project" value="UniProtKB-ARBA"/>
</dbReference>
<dbReference type="Pfam" id="PF00501">
    <property type="entry name" value="AMP-binding"/>
    <property type="match status" value="2"/>
</dbReference>
<dbReference type="CDD" id="cd19531">
    <property type="entry name" value="LCL_NRPS-like"/>
    <property type="match status" value="1"/>
</dbReference>
<dbReference type="Pfam" id="PF00550">
    <property type="entry name" value="PP-binding"/>
    <property type="match status" value="2"/>
</dbReference>
<dbReference type="InterPro" id="IPR023213">
    <property type="entry name" value="CAT-like_dom_sf"/>
</dbReference>
<name>A0A0R3N6G2_9BRAD</name>
<evidence type="ECO:0000256" key="4">
    <source>
        <dbReference type="ARBA" id="ARBA00022553"/>
    </source>
</evidence>
<dbReference type="SUPFAM" id="SSF47336">
    <property type="entry name" value="ACP-like"/>
    <property type="match status" value="2"/>
</dbReference>
<dbReference type="InterPro" id="IPR006162">
    <property type="entry name" value="Ppantetheine_attach_site"/>
</dbReference>
<organism evidence="6 7">
    <name type="scientific">Bradyrhizobium retamae</name>
    <dbReference type="NCBI Taxonomy" id="1300035"/>
    <lineage>
        <taxon>Bacteria</taxon>
        <taxon>Pseudomonadati</taxon>
        <taxon>Pseudomonadota</taxon>
        <taxon>Alphaproteobacteria</taxon>
        <taxon>Hyphomicrobiales</taxon>
        <taxon>Nitrobacteraceae</taxon>
        <taxon>Bradyrhizobium</taxon>
    </lineage>
</organism>
<dbReference type="InterPro" id="IPR045851">
    <property type="entry name" value="AMP-bd_C_sf"/>
</dbReference>
<keyword evidence="3" id="KW-0596">Phosphopantetheine</keyword>
<dbReference type="NCBIfam" id="TIGR01733">
    <property type="entry name" value="AA-adenyl-dom"/>
    <property type="match status" value="2"/>
</dbReference>
<gene>
    <name evidence="6" type="ORF">CQ13_04115</name>
</gene>
<dbReference type="GO" id="GO:0043041">
    <property type="term" value="P:amino acid activation for nonribosomal peptide biosynthetic process"/>
    <property type="evidence" value="ECO:0007669"/>
    <property type="project" value="TreeGrafter"/>
</dbReference>
<dbReference type="Pfam" id="PF13193">
    <property type="entry name" value="AMP-binding_C"/>
    <property type="match status" value="2"/>
</dbReference>
<dbReference type="GO" id="GO:0031177">
    <property type="term" value="F:phosphopantetheine binding"/>
    <property type="evidence" value="ECO:0007669"/>
    <property type="project" value="InterPro"/>
</dbReference>
<sequence>MAEPSKPGLRDLDSAQVKKLLSLARDRGRTASKVGISSIGAVPRGGPLELSFAQQRLWLLAQLDGANANYHIRGALQLSGDLDVDAWRRSLDQLFARHEALRSVFRVVNGKPCVELLPADACLPVLEHDLRQRLDAEQELARLCREEADTPFDLAAGPLIRGRLIRTAEKKYLFLLTQHHIVSDGWSMGVLVRELGALYRAFATGQNDPLPPLAIHYPDYAAWQRQWLAGERLQRQVDYWRQALAGAPAVLELPTDRPRPPVRSLAGASLPIEIDAELAHRIRLFSQSHRVTAFMTVLAAWAAVLSKLSGQTDLVIGTPTANRNRREIEGLVGFFVNMLALRVDLSGEPDVAELLSRMRAAALEAQDHQDLPFEQLVEIIQPPRRLEHTPVFQVVFAWQNNEPAIVELPGLKAEIADIPLQQVKFDIELNLGEADGRIVGALNYATALFDGATIRRHRDYLLVLLRAMVIDADQIVDRIDIVGQEERKLVLDTWNETAAPFPSERCIHELFAEQVRTAPEATALVHEDVRLSYGELDAKANQLARHLIALGVGPDQPVAICLERGIAMVVSLLAVLKAGGAYLPLDPAYPAERLRQIVEDAKPRLLIVDSDGRAIFANVACEIVDLDACAPAIAALTASDPGDLVTGLTSRHLAYIIYTSGSTGRPKGVMVEHRGLVNLARAQRALFDVSQRSRVMQFASLSFDASTWEIVMALCSGAELFLVGPRQHRNASELLDFLSDNAITHATLPPAMLQGRDDLDRLASLQVLVLAGELPKAELINDLPPSVAVFNGYGPTETTVCATSWLRPAGFDGDVVPIGRPLPNTRIYLLDSFGAPVPLGATGEIYIGGAGVARGYLNRTDLTAERFVRDPFSGDANARMYRSGDLGCYLPDGNIAFLGRNDHQVKIRGFRIELGEIECRLNEHTGVTDAVVLALRDHSGDPRLVAYVAARDDGVKRNAGEFAAVMRNHLRERLPDYMVPSAFVRLDALPLTPNGKIDRKALPAPEDDAFARRSFEPPQGEIEEVVARVWTELLGVDRIGRNDHFFELGGHSLLAVRMLERLQRHSLRADVRTLFAKPVLADFAASLDGGVGAAVPANLITPQTTAITPGLLPLIALNQSDIDSIVASVPGGVANIQDIYGLSPLQDGILFHHLLSKEGDPYLLVGQMAFASRDLIDRYLAAVQQVIDRHDILRTSIAWEGLSAPAQVVWRRASVVITEVALDRESPAHEQLARRFDPRRHRIDLGRAPLLRFAIARDPGKERWLLLVLLHHLIGDHSTLEVMHDEVQKILSGRSHELPAPYPFRNLVAQSRGSAAIAEHEHFFRSMLSDIDEPTTPFGLDRVHGDGGGVAEARRTLPEQLNARLRALARRLGVSLASVCHLAWGQVVARSSGRERVVFGTVLFGRMHAGAGGDRTMGLFINTLPLRLDLDDTAVEDSVRHAHARLAELMAHEHASLALAQRCSGVAAPAPLFSSILNYRHNAKPEASSTNQGGASLHGIEWLGGEERTNYPLMMAVEDYGQALSLTAQVVHPLSADRICALMQQALDQLAEALERAPHSPVRQLDVLPAEERQLLLETWNRTQAQYPRDRSFVEQFEAQVRQSPDTIALVFGDEALSYAALNARANRLARRLRDRGVGTDAVVGLALERGVEMMVALLAVLKAGGAYLPLDPDYPAERLAHMLRDSGAALVLTQRTLLEQFAPVLKETGAEAWLLDEKQHGDGESGDAANFSVVVHPESLAYVIYTSGSTGLPKGVMVRHDAVTSFLATMAERPGMTAQDRVLGLTSLSFDIAVLELWLPLTLGACVVLADRAAAHDPSRLKAIVAAHGVTLIQATPSTWRMLLDHDGPSLPASCRVLCGGEALPPDLARQLVAQAGEVWNLYGPTETTVWSARHRLDAQDDRPVLGGPIGNTTLHILDNDLNLVPVGVAGELYIGGAGLARGYWRRGALSAERFIPDPFGRPGARLYRTGDIARWRADGVIEYIGRADHQVKIRGFRIELGEIEARLLAQAGVRSAVVVAREAGAARQLVGYVSGETSLDGTALKTALSSLLPDYMVPPRIVVLDRLPLTPNGKIDRKALPAPDQLATSTERVAPRTSVEAALAAIWADLLRQPNIGVTDNFFELGGDSLTAVQLVSRIKRDLGQDLPLNRLFEMTTIETMAAALAPEIQVDKRSDDIAAMLDMLKEVELSDE</sequence>
<dbReference type="SUPFAM" id="SSF52777">
    <property type="entry name" value="CoA-dependent acyltransferases"/>
    <property type="match status" value="4"/>
</dbReference>
<evidence type="ECO:0000313" key="6">
    <source>
        <dbReference type="EMBL" id="KRR27580.1"/>
    </source>
</evidence>
<dbReference type="PROSITE" id="PS00455">
    <property type="entry name" value="AMP_BINDING"/>
    <property type="match status" value="2"/>
</dbReference>
<dbReference type="InterPro" id="IPR025110">
    <property type="entry name" value="AMP-bd_C"/>
</dbReference>
<accession>A0A0R3N6G2</accession>
<dbReference type="FunFam" id="2.30.38.10:FF:000001">
    <property type="entry name" value="Non-ribosomal peptide synthetase PvdI"/>
    <property type="match status" value="2"/>
</dbReference>
<dbReference type="SUPFAM" id="SSF56801">
    <property type="entry name" value="Acetyl-CoA synthetase-like"/>
    <property type="match status" value="2"/>
</dbReference>
<evidence type="ECO:0000259" key="5">
    <source>
        <dbReference type="PROSITE" id="PS50075"/>
    </source>
</evidence>
<dbReference type="EMBL" id="LLYA01000112">
    <property type="protein sequence ID" value="KRR27580.1"/>
    <property type="molecule type" value="Genomic_DNA"/>
</dbReference>
<feature type="domain" description="Carrier" evidence="5">
    <location>
        <begin position="2096"/>
        <end position="2171"/>
    </location>
</feature>
<dbReference type="FunFam" id="3.40.50.980:FF:000001">
    <property type="entry name" value="Non-ribosomal peptide synthetase"/>
    <property type="match status" value="2"/>
</dbReference>
<protein>
    <submittedName>
        <fullName evidence="6">Non-ribosomal peptide synthetase</fullName>
    </submittedName>
</protein>
<dbReference type="Proteomes" id="UP000052023">
    <property type="component" value="Unassembled WGS sequence"/>
</dbReference>
<dbReference type="GO" id="GO:0003824">
    <property type="term" value="F:catalytic activity"/>
    <property type="evidence" value="ECO:0007669"/>
    <property type="project" value="InterPro"/>
</dbReference>
<dbReference type="InterPro" id="IPR001242">
    <property type="entry name" value="Condensation_dom"/>
</dbReference>